<dbReference type="Proteomes" id="UP001287436">
    <property type="component" value="Unassembled WGS sequence"/>
</dbReference>
<gene>
    <name evidence="7" type="ORF">PIK62_25960</name>
    <name evidence="8" type="ORF">RYZ49_24160</name>
</gene>
<evidence type="ECO:0000313" key="7">
    <source>
        <dbReference type="EMBL" id="MDC0696033.1"/>
    </source>
</evidence>
<dbReference type="PROSITE" id="PS50949">
    <property type="entry name" value="HTH_GNTR"/>
    <property type="match status" value="1"/>
</dbReference>
<dbReference type="EMBL" id="JAWPBP010000027">
    <property type="protein sequence ID" value="MDW2718887.1"/>
    <property type="molecule type" value="Genomic_DNA"/>
</dbReference>
<evidence type="ECO:0000313" key="8">
    <source>
        <dbReference type="EMBL" id="MDW2718887.1"/>
    </source>
</evidence>
<protein>
    <submittedName>
        <fullName evidence="8">PLP-dependent aminotransferase family protein</fullName>
    </submittedName>
</protein>
<comment type="similarity">
    <text evidence="1">In the C-terminal section; belongs to the class-I pyridoxal-phosphate-dependent aminotransferase family.</text>
</comment>
<name>A0ABD5HMQ7_9ENTR</name>
<accession>A0ABD5HMQ7</accession>
<sequence length="491" mass="55278">MSVALPFDLTGIKLDAGRKRSEQLYRALREKMMNTPGLHGAKLPATRELARLLGVSRNTVVSVYERLYADDLIETRQGDGTYIRYRGQEVEEGPEVPEFPALRVDSRLPLTARFNRHFVHDGPPKAFRIGMPAIDHFPFDTWSRLQNRFWRRRPIAQMGYGVPAGDLQLRELIASYLHTSRGLKCDPAQVIITLGAQQAIMLCSALLLRAGQDVIMENPCHWAAAGVFSCLGLNIKAINVDDEGLQAAQLTDYPDARMVYVSPSCQYPTGATLSLSRRMALLEWARKHQAWIMEDDYDGEYRYNGTPLMPLAALDNRHRVIYIGSFSKVMYPALRLGYMVVPQPLVEPLNLLRTLSTRQPPMNDQQVMASFISEGHFQPHIRRMRRISKSRRDLLLAEWNQHLSHIGVMPEVASGLHAAITLEDAETENRLVSQALAAGVEITPLSALWIPGTPESRHHYGVVLGFAGVMEADIVQSIQVLKKCWKRAPLK</sequence>
<dbReference type="InterPro" id="IPR004839">
    <property type="entry name" value="Aminotransferase_I/II_large"/>
</dbReference>
<dbReference type="SMART" id="SM00345">
    <property type="entry name" value="HTH_GNTR"/>
    <property type="match status" value="1"/>
</dbReference>
<dbReference type="CDD" id="cd07377">
    <property type="entry name" value="WHTH_GntR"/>
    <property type="match status" value="1"/>
</dbReference>
<comment type="caution">
    <text evidence="8">The sequence shown here is derived from an EMBL/GenBank/DDBJ whole genome shotgun (WGS) entry which is preliminary data.</text>
</comment>
<dbReference type="InterPro" id="IPR036388">
    <property type="entry name" value="WH-like_DNA-bd_sf"/>
</dbReference>
<dbReference type="AlphaFoldDB" id="A0ABD5HMQ7"/>
<dbReference type="InterPro" id="IPR000524">
    <property type="entry name" value="Tscrpt_reg_HTH_GntR"/>
</dbReference>
<dbReference type="EMBL" id="JAQNDI010000022">
    <property type="protein sequence ID" value="MDC0696033.1"/>
    <property type="molecule type" value="Genomic_DNA"/>
</dbReference>
<evidence type="ECO:0000256" key="4">
    <source>
        <dbReference type="ARBA" id="ARBA00023125"/>
    </source>
</evidence>
<dbReference type="Gene3D" id="3.40.640.10">
    <property type="entry name" value="Type I PLP-dependent aspartate aminotransferase-like (Major domain)"/>
    <property type="match status" value="1"/>
</dbReference>
<dbReference type="Gene3D" id="1.10.10.10">
    <property type="entry name" value="Winged helix-like DNA-binding domain superfamily/Winged helix DNA-binding domain"/>
    <property type="match status" value="1"/>
</dbReference>
<keyword evidence="4" id="KW-0238">DNA-binding</keyword>
<dbReference type="PANTHER" id="PTHR46577:SF1">
    <property type="entry name" value="HTH-TYPE TRANSCRIPTIONAL REGULATORY PROTEIN GABR"/>
    <property type="match status" value="1"/>
</dbReference>
<evidence type="ECO:0000256" key="1">
    <source>
        <dbReference type="ARBA" id="ARBA00005384"/>
    </source>
</evidence>
<evidence type="ECO:0000313" key="10">
    <source>
        <dbReference type="Proteomes" id="UP001287436"/>
    </source>
</evidence>
<keyword evidence="8" id="KW-0032">Aminotransferase</keyword>
<evidence type="ECO:0000256" key="5">
    <source>
        <dbReference type="ARBA" id="ARBA00023163"/>
    </source>
</evidence>
<proteinExistence type="inferred from homology"/>
<keyword evidence="3" id="KW-0805">Transcription regulation</keyword>
<dbReference type="Proteomes" id="UP001221816">
    <property type="component" value="Unassembled WGS sequence"/>
</dbReference>
<dbReference type="PANTHER" id="PTHR46577">
    <property type="entry name" value="HTH-TYPE TRANSCRIPTIONAL REGULATORY PROTEIN GABR"/>
    <property type="match status" value="1"/>
</dbReference>
<evidence type="ECO:0000256" key="3">
    <source>
        <dbReference type="ARBA" id="ARBA00023015"/>
    </source>
</evidence>
<reference evidence="8 10" key="2">
    <citation type="submission" date="2023-10" db="EMBL/GenBank/DDBJ databases">
        <title>Fecal carriage and genetic characteristics of carbapenem-resistant Enterobacterales among healthy adults from four provinces of China.</title>
        <authorList>
            <person name="Li Y."/>
            <person name="Zhang R."/>
        </authorList>
    </citation>
    <scope>NUCLEOTIDE SEQUENCE [LARGE SCALE GENOMIC DNA]</scope>
    <source>
        <strain evidence="8 10">HN-157</strain>
    </source>
</reference>
<keyword evidence="8" id="KW-0808">Transferase</keyword>
<keyword evidence="5" id="KW-0804">Transcription</keyword>
<dbReference type="GeneID" id="77228193"/>
<dbReference type="InterPro" id="IPR036390">
    <property type="entry name" value="WH_DNA-bd_sf"/>
</dbReference>
<dbReference type="InterPro" id="IPR015421">
    <property type="entry name" value="PyrdxlP-dep_Trfase_major"/>
</dbReference>
<dbReference type="Pfam" id="PF00155">
    <property type="entry name" value="Aminotran_1_2"/>
    <property type="match status" value="1"/>
</dbReference>
<organism evidence="8 10">
    <name type="scientific">Klebsiella pasteurii</name>
    <dbReference type="NCBI Taxonomy" id="2587529"/>
    <lineage>
        <taxon>Bacteria</taxon>
        <taxon>Pseudomonadati</taxon>
        <taxon>Pseudomonadota</taxon>
        <taxon>Gammaproteobacteria</taxon>
        <taxon>Enterobacterales</taxon>
        <taxon>Enterobacteriaceae</taxon>
        <taxon>Klebsiella/Raoultella group</taxon>
        <taxon>Klebsiella</taxon>
    </lineage>
</organism>
<dbReference type="InterPro" id="IPR051446">
    <property type="entry name" value="HTH_trans_reg/aminotransferase"/>
</dbReference>
<keyword evidence="9" id="KW-1185">Reference proteome</keyword>
<evidence type="ECO:0000259" key="6">
    <source>
        <dbReference type="PROSITE" id="PS50949"/>
    </source>
</evidence>
<feature type="domain" description="HTH gntR-type" evidence="6">
    <location>
        <begin position="18"/>
        <end position="86"/>
    </location>
</feature>
<reference evidence="7 9" key="1">
    <citation type="submission" date="2023-01" db="EMBL/GenBank/DDBJ databases">
        <authorList>
            <person name="Dale J."/>
        </authorList>
    </citation>
    <scope>NUCLEOTIDE SEQUENCE [LARGE SCALE GENOMIC DNA]</scope>
    <source>
        <strain evidence="7 9">2022EL-01098</strain>
    </source>
</reference>
<dbReference type="CDD" id="cd00609">
    <property type="entry name" value="AAT_like"/>
    <property type="match status" value="1"/>
</dbReference>
<keyword evidence="2" id="KW-0663">Pyridoxal phosphate</keyword>
<dbReference type="RefSeq" id="WP_032741999.1">
    <property type="nucleotide sequence ID" value="NZ_AP035775.1"/>
</dbReference>
<evidence type="ECO:0000256" key="2">
    <source>
        <dbReference type="ARBA" id="ARBA00022898"/>
    </source>
</evidence>
<dbReference type="GO" id="GO:0003677">
    <property type="term" value="F:DNA binding"/>
    <property type="evidence" value="ECO:0007669"/>
    <property type="project" value="UniProtKB-KW"/>
</dbReference>
<dbReference type="InterPro" id="IPR015424">
    <property type="entry name" value="PyrdxlP-dep_Trfase"/>
</dbReference>
<dbReference type="GO" id="GO:0008483">
    <property type="term" value="F:transaminase activity"/>
    <property type="evidence" value="ECO:0007669"/>
    <property type="project" value="UniProtKB-KW"/>
</dbReference>
<dbReference type="SUPFAM" id="SSF46785">
    <property type="entry name" value="Winged helix' DNA-binding domain"/>
    <property type="match status" value="1"/>
</dbReference>
<dbReference type="Pfam" id="PF00392">
    <property type="entry name" value="GntR"/>
    <property type="match status" value="1"/>
</dbReference>
<evidence type="ECO:0000313" key="9">
    <source>
        <dbReference type="Proteomes" id="UP001221816"/>
    </source>
</evidence>
<dbReference type="SUPFAM" id="SSF53383">
    <property type="entry name" value="PLP-dependent transferases"/>
    <property type="match status" value="1"/>
</dbReference>